<feature type="compositionally biased region" description="Basic and acidic residues" evidence="1">
    <location>
        <begin position="146"/>
        <end position="161"/>
    </location>
</feature>
<organism evidence="3 4">
    <name type="scientific">Exophiala oligosperma</name>
    <dbReference type="NCBI Taxonomy" id="215243"/>
    <lineage>
        <taxon>Eukaryota</taxon>
        <taxon>Fungi</taxon>
        <taxon>Dikarya</taxon>
        <taxon>Ascomycota</taxon>
        <taxon>Pezizomycotina</taxon>
        <taxon>Eurotiomycetes</taxon>
        <taxon>Chaetothyriomycetidae</taxon>
        <taxon>Chaetothyriales</taxon>
        <taxon>Herpotrichiellaceae</taxon>
        <taxon>Exophiala</taxon>
    </lineage>
</organism>
<protein>
    <recommendedName>
        <fullName evidence="2">Protein kinase domain-containing protein</fullName>
    </recommendedName>
</protein>
<reference evidence="3 4" key="1">
    <citation type="submission" date="2015-01" db="EMBL/GenBank/DDBJ databases">
        <title>The Genome Sequence of Exophiala oligosperma CBS72588.</title>
        <authorList>
            <consortium name="The Broad Institute Genomics Platform"/>
            <person name="Cuomo C."/>
            <person name="de Hoog S."/>
            <person name="Gorbushina A."/>
            <person name="Stielow B."/>
            <person name="Teixiera M."/>
            <person name="Abouelleil A."/>
            <person name="Chapman S.B."/>
            <person name="Priest M."/>
            <person name="Young S.K."/>
            <person name="Wortman J."/>
            <person name="Nusbaum C."/>
            <person name="Birren B."/>
        </authorList>
    </citation>
    <scope>NUCLEOTIDE SEQUENCE [LARGE SCALE GENOMIC DNA]</scope>
    <source>
        <strain evidence="3 4">CBS 72588</strain>
    </source>
</reference>
<accession>A0A0D2DWH5</accession>
<evidence type="ECO:0000256" key="1">
    <source>
        <dbReference type="SAM" id="MobiDB-lite"/>
    </source>
</evidence>
<dbReference type="GO" id="GO:0005524">
    <property type="term" value="F:ATP binding"/>
    <property type="evidence" value="ECO:0007669"/>
    <property type="project" value="InterPro"/>
</dbReference>
<dbReference type="STRING" id="215243.A0A0D2DWH5"/>
<feature type="region of interest" description="Disordered" evidence="1">
    <location>
        <begin position="27"/>
        <end position="69"/>
    </location>
</feature>
<name>A0A0D2DWH5_9EURO</name>
<dbReference type="PROSITE" id="PS50011">
    <property type="entry name" value="PROTEIN_KINASE_DOM"/>
    <property type="match status" value="1"/>
</dbReference>
<dbReference type="AlphaFoldDB" id="A0A0D2DWH5"/>
<evidence type="ECO:0000313" key="3">
    <source>
        <dbReference type="EMBL" id="KIW39874.1"/>
    </source>
</evidence>
<dbReference type="GeneID" id="27360520"/>
<feature type="region of interest" description="Disordered" evidence="1">
    <location>
        <begin position="141"/>
        <end position="161"/>
    </location>
</feature>
<dbReference type="OrthoDB" id="4062651at2759"/>
<dbReference type="HOGENOM" id="CLU_1643719_0_0_1"/>
<feature type="domain" description="Protein kinase" evidence="2">
    <location>
        <begin position="1"/>
        <end position="161"/>
    </location>
</feature>
<evidence type="ECO:0000313" key="4">
    <source>
        <dbReference type="Proteomes" id="UP000053342"/>
    </source>
</evidence>
<dbReference type="SUPFAM" id="SSF56112">
    <property type="entry name" value="Protein kinase-like (PK-like)"/>
    <property type="match status" value="1"/>
</dbReference>
<dbReference type="Proteomes" id="UP000053342">
    <property type="component" value="Unassembled WGS sequence"/>
</dbReference>
<gene>
    <name evidence="3" type="ORF">PV06_08446</name>
</gene>
<keyword evidence="4" id="KW-1185">Reference proteome</keyword>
<evidence type="ECO:0000259" key="2">
    <source>
        <dbReference type="PROSITE" id="PS50011"/>
    </source>
</evidence>
<dbReference type="Gene3D" id="1.10.510.10">
    <property type="entry name" value="Transferase(Phosphotransferase) domain 1"/>
    <property type="match status" value="1"/>
</dbReference>
<dbReference type="VEuPathDB" id="FungiDB:PV06_08446"/>
<dbReference type="InterPro" id="IPR000719">
    <property type="entry name" value="Prot_kinase_dom"/>
</dbReference>
<dbReference type="InterPro" id="IPR011009">
    <property type="entry name" value="Kinase-like_dom_sf"/>
</dbReference>
<dbReference type="RefSeq" id="XP_016260090.1">
    <property type="nucleotide sequence ID" value="XM_016409782.1"/>
</dbReference>
<dbReference type="EMBL" id="KN847339">
    <property type="protein sequence ID" value="KIW39874.1"/>
    <property type="molecule type" value="Genomic_DNA"/>
</dbReference>
<proteinExistence type="predicted"/>
<feature type="compositionally biased region" description="Basic and acidic residues" evidence="1">
    <location>
        <begin position="40"/>
        <end position="58"/>
    </location>
</feature>
<sequence length="161" mass="17776">MSDQIAIKCATIRGDAGFEIENRIFDKLQQNPPYSAPGRGSREATSKPTDDRSGHRTENQSLGLAHGDLRPSNLLLDAQDHLKLADSGNTQAVGTDVEVGTAPYARVFGDDAPAHSLRCSFGLLGPRTEKFAMVRGYEPYDDQWYGEDHGPETVEKMRDRR</sequence>
<dbReference type="GO" id="GO:0004672">
    <property type="term" value="F:protein kinase activity"/>
    <property type="evidence" value="ECO:0007669"/>
    <property type="project" value="InterPro"/>
</dbReference>